<sequence>MNQISSKLKPLEQAIQANDPLRISKSLHTIKVELQISQLVESNSNDSKPIISQLMSLALPLTCHEDLNIRVEANAFISYWGSLLSGFAPNLLRTVLSEIDTSKLQPPSQAVLFTFWCLTLRSVAPCQRQQLIGTCQTFIKATKPEFLQKVPQDVWLLIRESMTEENLQKIIDFLINSPLSSTVAFLSQKSPTYYFSYVVNKSNLEFLKDFLYEWPKERNIDVILLEDTLLRYLKCDNSSHISASIEIITLLLHRYYRHPPSKYIPFWITIVGTLCDIYSKTNVAQKAAIIDCFTICARLKLISIDKLKMFLSYDDQIPTPILISITKLTALFIKEHLIPDNFLSYLEKQAIERDPLIFISIIEILTECFDELYSIAPSQATKIINLCLNPLPRYFVEQIQLIKLLENINFSIFLPNNLSISFEDIVLAFISDPHPSVIQELPYFLEKLSISLEYSHLDWFENASSYLPLIANIDPSFVVELIDAGLLPPASYEMSVTTILDQVQRSPCQRADDLFHRVLSVLLSSLSTLGFSFDRAVLSSQVTQWNHISKALPDLLNLLNEPIMQSTFGQIVNASVLILAQIIAQCSPSFPTVAGLFDVCRFLSNAFTTSVCKLVVALREYAETKFPELHSLVSMQVSAFFAQSFPFDCAVSVALSSFMASPGSACGPYILTAAETSREVLAAMDRKGEKLPSSNAFLAARLNMDYIKQCASEIPYNNWIIEEGDEEIIKQLSGIKISDFSLLSPLKIEIYERNAQNFDFVRPAAEIVGTETIEIKCLEKGNPKFLSLPISDFKIEHDPTNKPSWFKSESNATTKNSKEKKSTCKINILGEPNILYPYRKPCKADLTGFLWFSFRKVSIDEWNSIEEFCLNNINDERLTAAFFSYACRHGLDVDNEKWCLNLIIDRRNHFRFLSDLLLLSLLKKPLSAVNARFIEDMMIGLGHITADEEYLRRALNEEQGLSLLAVQTIFKLISADELPDEIIIKDIKTILAMPYNESIPIISKLFFPPAPQSRVDRFQLPPGVKIIQQILPSAVEPLEPLHVKLLDELVNGILDLFEEGNFSIFMIPILNSCELDENQFQKVIQYIDGISYIFPLSIVESIKNIKDLHPFRRIGNPEANYVTNCEELIPYFPPSYTREFIKLYLGYQKLTTMDDFKRIISKLNPVYFELLPLGYEKVSDKLIDERFKRMEESACLVSPLDRNLLFESRSAMSKCESRAAWIAKCLLGSSTLSFASGSANQETAISDVAQLLFELCARKFRFSSTTTDVLRVIVETAGADTLSCFAASRESVNDNNFTNTLLSVRSLAQRLGENGNYILTMAASLCEKENRKRAFEDENTLHALACAMNGDYE</sequence>
<organism evidence="1 2">
    <name type="scientific">Trichomonas vaginalis (strain ATCC PRA-98 / G3)</name>
    <dbReference type="NCBI Taxonomy" id="412133"/>
    <lineage>
        <taxon>Eukaryota</taxon>
        <taxon>Metamonada</taxon>
        <taxon>Parabasalia</taxon>
        <taxon>Trichomonadida</taxon>
        <taxon>Trichomonadidae</taxon>
        <taxon>Trichomonas</taxon>
    </lineage>
</organism>
<dbReference type="KEGG" id="tva:4750141"/>
<dbReference type="EMBL" id="DS113968">
    <property type="protein sequence ID" value="EAX92430.1"/>
    <property type="molecule type" value="Genomic_DNA"/>
</dbReference>
<gene>
    <name evidence="1" type="ORF">TVAG_399080</name>
</gene>
<dbReference type="SUPFAM" id="SSF48371">
    <property type="entry name" value="ARM repeat"/>
    <property type="match status" value="1"/>
</dbReference>
<dbReference type="VEuPathDB" id="TrichDB:TVAGG3_0922530"/>
<keyword evidence="2" id="KW-1185">Reference proteome</keyword>
<dbReference type="RefSeq" id="XP_001305360.1">
    <property type="nucleotide sequence ID" value="XM_001305359.1"/>
</dbReference>
<reference evidence="1" key="2">
    <citation type="journal article" date="2007" name="Science">
        <title>Draft genome sequence of the sexually transmitted pathogen Trichomonas vaginalis.</title>
        <authorList>
            <person name="Carlton J.M."/>
            <person name="Hirt R.P."/>
            <person name="Silva J.C."/>
            <person name="Delcher A.L."/>
            <person name="Schatz M."/>
            <person name="Zhao Q."/>
            <person name="Wortman J.R."/>
            <person name="Bidwell S.L."/>
            <person name="Alsmark U.C.M."/>
            <person name="Besteiro S."/>
            <person name="Sicheritz-Ponten T."/>
            <person name="Noel C.J."/>
            <person name="Dacks J.B."/>
            <person name="Foster P.G."/>
            <person name="Simillion C."/>
            <person name="Van de Peer Y."/>
            <person name="Miranda-Saavedra D."/>
            <person name="Barton G.J."/>
            <person name="Westrop G.D."/>
            <person name="Mueller S."/>
            <person name="Dessi D."/>
            <person name="Fiori P.L."/>
            <person name="Ren Q."/>
            <person name="Paulsen I."/>
            <person name="Zhang H."/>
            <person name="Bastida-Corcuera F.D."/>
            <person name="Simoes-Barbosa A."/>
            <person name="Brown M.T."/>
            <person name="Hayes R.D."/>
            <person name="Mukherjee M."/>
            <person name="Okumura C.Y."/>
            <person name="Schneider R."/>
            <person name="Smith A.J."/>
            <person name="Vanacova S."/>
            <person name="Villalvazo M."/>
            <person name="Haas B.J."/>
            <person name="Pertea M."/>
            <person name="Feldblyum T.V."/>
            <person name="Utterback T.R."/>
            <person name="Shu C.L."/>
            <person name="Osoegawa K."/>
            <person name="de Jong P.J."/>
            <person name="Hrdy I."/>
            <person name="Horvathova L."/>
            <person name="Zubacova Z."/>
            <person name="Dolezal P."/>
            <person name="Malik S.B."/>
            <person name="Logsdon J.M. Jr."/>
            <person name="Henze K."/>
            <person name="Gupta A."/>
            <person name="Wang C.C."/>
            <person name="Dunne R.L."/>
            <person name="Upcroft J.A."/>
            <person name="Upcroft P."/>
            <person name="White O."/>
            <person name="Salzberg S.L."/>
            <person name="Tang P."/>
            <person name="Chiu C.-H."/>
            <person name="Lee Y.-S."/>
            <person name="Embley T.M."/>
            <person name="Coombs G.H."/>
            <person name="Mottram J.C."/>
            <person name="Tachezy J."/>
            <person name="Fraser-Liggett C.M."/>
            <person name="Johnson P.J."/>
        </authorList>
    </citation>
    <scope>NUCLEOTIDE SEQUENCE [LARGE SCALE GENOMIC DNA]</scope>
    <source>
        <strain evidence="1">G3</strain>
    </source>
</reference>
<name>A2FRQ1_TRIV3</name>
<dbReference type="InParanoid" id="A2FRQ1"/>
<dbReference type="OrthoDB" id="10616878at2759"/>
<reference evidence="1" key="1">
    <citation type="submission" date="2006-10" db="EMBL/GenBank/DDBJ databases">
        <authorList>
            <person name="Amadeo P."/>
            <person name="Zhao Q."/>
            <person name="Wortman J."/>
            <person name="Fraser-Liggett C."/>
            <person name="Carlton J."/>
        </authorList>
    </citation>
    <scope>NUCLEOTIDE SEQUENCE</scope>
    <source>
        <strain evidence="1">G3</strain>
    </source>
</reference>
<evidence type="ECO:0000313" key="2">
    <source>
        <dbReference type="Proteomes" id="UP000001542"/>
    </source>
</evidence>
<evidence type="ECO:0000313" key="1">
    <source>
        <dbReference type="EMBL" id="EAX92430.1"/>
    </source>
</evidence>
<protein>
    <submittedName>
        <fullName evidence="1">Uncharacterized protein</fullName>
    </submittedName>
</protein>
<proteinExistence type="predicted"/>
<dbReference type="Proteomes" id="UP000001542">
    <property type="component" value="Unassembled WGS sequence"/>
</dbReference>
<accession>A2FRQ1</accession>
<dbReference type="VEuPathDB" id="TrichDB:TVAG_399080"/>
<dbReference type="InterPro" id="IPR016024">
    <property type="entry name" value="ARM-type_fold"/>
</dbReference>